<dbReference type="GO" id="GO:0008194">
    <property type="term" value="F:UDP-glycosyltransferase activity"/>
    <property type="evidence" value="ECO:0007669"/>
    <property type="project" value="InterPro"/>
</dbReference>
<comment type="caution">
    <text evidence="3">The sequence shown here is derived from an EMBL/GenBank/DDBJ whole genome shotgun (WGS) entry which is preliminary data.</text>
</comment>
<dbReference type="PANTHER" id="PTHR48046">
    <property type="entry name" value="UDP-GLYCOSYLTRANSFERASE 72E1"/>
    <property type="match status" value="1"/>
</dbReference>
<dbReference type="AlphaFoldDB" id="A0AAE1XUX5"/>
<dbReference type="InterPro" id="IPR002213">
    <property type="entry name" value="UDP_glucos_trans"/>
</dbReference>
<keyword evidence="4" id="KW-1185">Reference proteome</keyword>
<gene>
    <name evidence="3" type="ORF">Salat_2266600</name>
</gene>
<dbReference type="FunFam" id="3.40.50.2000:FF:000054">
    <property type="entry name" value="Glycosyltransferase"/>
    <property type="match status" value="1"/>
</dbReference>
<evidence type="ECO:0000256" key="2">
    <source>
        <dbReference type="ARBA" id="ARBA00022679"/>
    </source>
</evidence>
<reference evidence="3" key="1">
    <citation type="submission" date="2020-06" db="EMBL/GenBank/DDBJ databases">
        <authorList>
            <person name="Li T."/>
            <person name="Hu X."/>
            <person name="Zhang T."/>
            <person name="Song X."/>
            <person name="Zhang H."/>
            <person name="Dai N."/>
            <person name="Sheng W."/>
            <person name="Hou X."/>
            <person name="Wei L."/>
        </authorList>
    </citation>
    <scope>NUCLEOTIDE SEQUENCE</scope>
    <source>
        <strain evidence="3">3651</strain>
        <tissue evidence="3">Leaf</tissue>
    </source>
</reference>
<reference evidence="3" key="2">
    <citation type="journal article" date="2024" name="Plant">
        <title>Genomic evolution and insights into agronomic trait innovations of Sesamum species.</title>
        <authorList>
            <person name="Miao H."/>
            <person name="Wang L."/>
            <person name="Qu L."/>
            <person name="Liu H."/>
            <person name="Sun Y."/>
            <person name="Le M."/>
            <person name="Wang Q."/>
            <person name="Wei S."/>
            <person name="Zheng Y."/>
            <person name="Lin W."/>
            <person name="Duan Y."/>
            <person name="Cao H."/>
            <person name="Xiong S."/>
            <person name="Wang X."/>
            <person name="Wei L."/>
            <person name="Li C."/>
            <person name="Ma Q."/>
            <person name="Ju M."/>
            <person name="Zhao R."/>
            <person name="Li G."/>
            <person name="Mu C."/>
            <person name="Tian Q."/>
            <person name="Mei H."/>
            <person name="Zhang T."/>
            <person name="Gao T."/>
            <person name="Zhang H."/>
        </authorList>
    </citation>
    <scope>NUCLEOTIDE SEQUENCE</scope>
    <source>
        <strain evidence="3">3651</strain>
    </source>
</reference>
<dbReference type="EMBL" id="JACGWO010000009">
    <property type="protein sequence ID" value="KAK4418538.1"/>
    <property type="molecule type" value="Genomic_DNA"/>
</dbReference>
<dbReference type="CDD" id="cd03784">
    <property type="entry name" value="GT1_Gtf-like"/>
    <property type="match status" value="1"/>
</dbReference>
<protein>
    <submittedName>
        <fullName evidence="3">Hydroquinone glucosyltransferase</fullName>
    </submittedName>
</protein>
<keyword evidence="2" id="KW-0808">Transferase</keyword>
<organism evidence="3 4">
    <name type="scientific">Sesamum alatum</name>
    <dbReference type="NCBI Taxonomy" id="300844"/>
    <lineage>
        <taxon>Eukaryota</taxon>
        <taxon>Viridiplantae</taxon>
        <taxon>Streptophyta</taxon>
        <taxon>Embryophyta</taxon>
        <taxon>Tracheophyta</taxon>
        <taxon>Spermatophyta</taxon>
        <taxon>Magnoliopsida</taxon>
        <taxon>eudicotyledons</taxon>
        <taxon>Gunneridae</taxon>
        <taxon>Pentapetalae</taxon>
        <taxon>asterids</taxon>
        <taxon>lamiids</taxon>
        <taxon>Lamiales</taxon>
        <taxon>Pedaliaceae</taxon>
        <taxon>Sesamum</taxon>
    </lineage>
</organism>
<evidence type="ECO:0000313" key="3">
    <source>
        <dbReference type="EMBL" id="KAK4418538.1"/>
    </source>
</evidence>
<sequence length="472" mass="52963">MNAYYLIIRPTSSNPIAIQSLTLTFSYMEPAAGLPPHIVVLPSPGMGHLIPIIEFAKKLHHHHRISTTLIMSTSAPLSKTQNTLFSTLPPGIDYIHLPPINLDDLPANARMETRTSHTVIRSLPSLRDAVKSLLERTRLAALVVDLFGTDAFEVALEFKIPPYVFFPSSAMALSLCLYLPKLDETVSCEYREVTEKLLIPGCTPIHGRDLLSPVQDRKNDAYKWVLHHTKRYTMAEGIILNSFKELEPGRLKLCMKRTRKPVVYPIGPLIRMGSKSEVDESSVCVKWLDEQPSGSVLYVSFGSGGTLSHDQMVELALGLEMSEHRFLWMGSWRGPREGVYWCPCGRPRLRFSPMCQRVHSDTLWVELDSKRVLVNGVPMIAWPLYAEQRMNAVMLHEDVRVALRPNFGENGLVGRDEIANTIKSLVEGEEGKEIRSQMMKLKDAAAKVLSENGSSTKFLAQLATKWNSNTSM</sequence>
<evidence type="ECO:0000313" key="4">
    <source>
        <dbReference type="Proteomes" id="UP001293254"/>
    </source>
</evidence>
<dbReference type="Gene3D" id="3.40.50.2000">
    <property type="entry name" value="Glycogen Phosphorylase B"/>
    <property type="match status" value="3"/>
</dbReference>
<name>A0AAE1XUX5_9LAMI</name>
<dbReference type="PANTHER" id="PTHR48046:SF6">
    <property type="entry name" value="GLYCOSYLTRANSFERASE"/>
    <property type="match status" value="1"/>
</dbReference>
<proteinExistence type="predicted"/>
<evidence type="ECO:0000256" key="1">
    <source>
        <dbReference type="ARBA" id="ARBA00022676"/>
    </source>
</evidence>
<dbReference type="SUPFAM" id="SSF53756">
    <property type="entry name" value="UDP-Glycosyltransferase/glycogen phosphorylase"/>
    <property type="match status" value="1"/>
</dbReference>
<dbReference type="Proteomes" id="UP001293254">
    <property type="component" value="Unassembled WGS sequence"/>
</dbReference>
<keyword evidence="1" id="KW-0328">Glycosyltransferase</keyword>
<accession>A0AAE1XUX5</accession>